<keyword evidence="2" id="KW-0560">Oxidoreductase</keyword>
<evidence type="ECO:0000256" key="2">
    <source>
        <dbReference type="ARBA" id="ARBA00023002"/>
    </source>
</evidence>
<gene>
    <name evidence="4" type="ORF">LOD99_8357</name>
</gene>
<dbReference type="PROSITE" id="PS00061">
    <property type="entry name" value="ADH_SHORT"/>
    <property type="match status" value="1"/>
</dbReference>
<dbReference type="EMBL" id="JAKMXF010000335">
    <property type="protein sequence ID" value="KAI6647896.1"/>
    <property type="molecule type" value="Genomic_DNA"/>
</dbReference>
<comment type="caution">
    <text evidence="4">The sequence shown here is derived from an EMBL/GenBank/DDBJ whole genome shotgun (WGS) entry which is preliminary data.</text>
</comment>
<organism evidence="4 5">
    <name type="scientific">Oopsacas minuta</name>
    <dbReference type="NCBI Taxonomy" id="111878"/>
    <lineage>
        <taxon>Eukaryota</taxon>
        <taxon>Metazoa</taxon>
        <taxon>Porifera</taxon>
        <taxon>Hexactinellida</taxon>
        <taxon>Hexasterophora</taxon>
        <taxon>Lyssacinosida</taxon>
        <taxon>Leucopsacidae</taxon>
        <taxon>Oopsacas</taxon>
    </lineage>
</organism>
<evidence type="ECO:0000313" key="5">
    <source>
        <dbReference type="Proteomes" id="UP001165289"/>
    </source>
</evidence>
<dbReference type="InterPro" id="IPR002347">
    <property type="entry name" value="SDR_fam"/>
</dbReference>
<sequence length="257" mass="27991">MADTGNENLKYLAGKVAIITGASSGIGYDLLKALSRIGIKTVGCARNISKIDALSVELNGKISGEIIAFKCDVSREDQVRSLFEFACTKYGGVDILVNNAGVGHPAPLLSGNTEDWRNMIDVNVLGLSICTREFFQKRQASGIDSGYIINMCSVVGHTVPNSAPDHFYSVSKMAVTALTEGVRQELREKKSKIRVSQVSPGLVLTEFVARYCKDEKMAEEYYKSNSYLESRDVTEAVIYLLGTPPNVGVHDVIMNPL</sequence>
<accession>A0AAV7JGF9</accession>
<evidence type="ECO:0000256" key="1">
    <source>
        <dbReference type="ARBA" id="ARBA00006484"/>
    </source>
</evidence>
<dbReference type="InterPro" id="IPR020904">
    <property type="entry name" value="Sc_DH/Rdtase_CS"/>
</dbReference>
<keyword evidence="5" id="KW-1185">Reference proteome</keyword>
<dbReference type="Proteomes" id="UP001165289">
    <property type="component" value="Unassembled WGS sequence"/>
</dbReference>
<dbReference type="PRINTS" id="PR00081">
    <property type="entry name" value="GDHRDH"/>
</dbReference>
<dbReference type="AlphaFoldDB" id="A0AAV7JGF9"/>
<proteinExistence type="inferred from homology"/>
<dbReference type="Gene3D" id="3.40.50.720">
    <property type="entry name" value="NAD(P)-binding Rossmann-like Domain"/>
    <property type="match status" value="1"/>
</dbReference>
<name>A0AAV7JGF9_9METZ</name>
<dbReference type="Pfam" id="PF00106">
    <property type="entry name" value="adh_short"/>
    <property type="match status" value="1"/>
</dbReference>
<dbReference type="PANTHER" id="PTHR43115:SF4">
    <property type="entry name" value="DEHYDROGENASE_REDUCTASE SDR FAMILY MEMBER 11"/>
    <property type="match status" value="1"/>
</dbReference>
<dbReference type="PANTHER" id="PTHR43115">
    <property type="entry name" value="DEHYDROGENASE/REDUCTASE SDR FAMILY MEMBER 11"/>
    <property type="match status" value="1"/>
</dbReference>
<dbReference type="InterPro" id="IPR036291">
    <property type="entry name" value="NAD(P)-bd_dom_sf"/>
</dbReference>
<dbReference type="PRINTS" id="PR00080">
    <property type="entry name" value="SDRFAMILY"/>
</dbReference>
<dbReference type="SUPFAM" id="SSF51735">
    <property type="entry name" value="NAD(P)-binding Rossmann-fold domains"/>
    <property type="match status" value="1"/>
</dbReference>
<evidence type="ECO:0000256" key="3">
    <source>
        <dbReference type="RuleBase" id="RU000363"/>
    </source>
</evidence>
<comment type="similarity">
    <text evidence="1 3">Belongs to the short-chain dehydrogenases/reductases (SDR) family.</text>
</comment>
<protein>
    <submittedName>
        <fullName evidence="4">Dehydrogenase/reductase SDR family member 11</fullName>
    </submittedName>
</protein>
<evidence type="ECO:0000313" key="4">
    <source>
        <dbReference type="EMBL" id="KAI6647896.1"/>
    </source>
</evidence>
<dbReference type="GO" id="GO:0016616">
    <property type="term" value="F:oxidoreductase activity, acting on the CH-OH group of donors, NAD or NADP as acceptor"/>
    <property type="evidence" value="ECO:0007669"/>
    <property type="project" value="UniProtKB-ARBA"/>
</dbReference>
<reference evidence="4 5" key="1">
    <citation type="journal article" date="2023" name="BMC Biol.">
        <title>The compact genome of the sponge Oopsacas minuta (Hexactinellida) is lacking key metazoan core genes.</title>
        <authorList>
            <person name="Santini S."/>
            <person name="Schenkelaars Q."/>
            <person name="Jourda C."/>
            <person name="Duchesne M."/>
            <person name="Belahbib H."/>
            <person name="Rocher C."/>
            <person name="Selva M."/>
            <person name="Riesgo A."/>
            <person name="Vervoort M."/>
            <person name="Leys S.P."/>
            <person name="Kodjabachian L."/>
            <person name="Le Bivic A."/>
            <person name="Borchiellini C."/>
            <person name="Claverie J.M."/>
            <person name="Renard E."/>
        </authorList>
    </citation>
    <scope>NUCLEOTIDE SEQUENCE [LARGE SCALE GENOMIC DNA]</scope>
    <source>
        <strain evidence="4">SPO-2</strain>
    </source>
</reference>
<dbReference type="FunFam" id="3.40.50.720:FF:000047">
    <property type="entry name" value="NADP-dependent L-serine/L-allo-threonine dehydrogenase"/>
    <property type="match status" value="1"/>
</dbReference>